<name>A0A7I7YUY0_9MYCO</name>
<dbReference type="SUPFAM" id="SSF53474">
    <property type="entry name" value="alpha/beta-Hydrolases"/>
    <property type="match status" value="1"/>
</dbReference>
<dbReference type="EMBL" id="AP022614">
    <property type="protein sequence ID" value="BBZ44794.1"/>
    <property type="molecule type" value="Genomic_DNA"/>
</dbReference>
<dbReference type="RefSeq" id="WP_085268106.1">
    <property type="nucleotide sequence ID" value="NZ_AP022614.1"/>
</dbReference>
<dbReference type="Gene3D" id="3.40.50.1820">
    <property type="entry name" value="alpha/beta hydrolase"/>
    <property type="match status" value="1"/>
</dbReference>
<proteinExistence type="predicted"/>
<dbReference type="Proteomes" id="UP000467105">
    <property type="component" value="Chromosome"/>
</dbReference>
<dbReference type="AlphaFoldDB" id="A0A7I7YUY0"/>
<dbReference type="PANTHER" id="PTHR13617">
    <property type="entry name" value="PROTEIN ABHD18"/>
    <property type="match status" value="1"/>
</dbReference>
<gene>
    <name evidence="1" type="ORF">MPRM_20750</name>
</gene>
<evidence type="ECO:0000313" key="1">
    <source>
        <dbReference type="EMBL" id="BBZ44794.1"/>
    </source>
</evidence>
<dbReference type="InterPro" id="IPR029058">
    <property type="entry name" value="AB_hydrolase_fold"/>
</dbReference>
<dbReference type="PANTHER" id="PTHR13617:SF14">
    <property type="entry name" value="PROTEIN ABHD18"/>
    <property type="match status" value="1"/>
</dbReference>
<keyword evidence="2" id="KW-1185">Reference proteome</keyword>
<organism evidence="1 2">
    <name type="scientific">Mycobacterium parmense</name>
    <dbReference type="NCBI Taxonomy" id="185642"/>
    <lineage>
        <taxon>Bacteria</taxon>
        <taxon>Bacillati</taxon>
        <taxon>Actinomycetota</taxon>
        <taxon>Actinomycetes</taxon>
        <taxon>Mycobacteriales</taxon>
        <taxon>Mycobacteriaceae</taxon>
        <taxon>Mycobacterium</taxon>
        <taxon>Mycobacterium simiae complex</taxon>
    </lineage>
</organism>
<accession>A0A7I7YUY0</accession>
<protein>
    <submittedName>
        <fullName evidence="1">Alpha/beta hydrolase</fullName>
    </submittedName>
</protein>
<dbReference type="OrthoDB" id="4739610at2"/>
<sequence length="395" mass="43773">MARPLGGVAGPFTHTGRYLAGVWRDYLGQSHDELPIARPTLALAAQAFRDEVVLLGLKARRPVSRPDVFERITREVVAALDFYGTQGMLDKPKRFFAAPPPLTDVTVREVKGGKNSYDRLFFDSGYRPRPGEPGAQRWLGYTANDREYALLLRHPEPRPWLVCIHGTEMGRAALDLALFRSRRLHDEFGLNVVMPVLPMHGPRARGLPKGAVFPGEDVLDDVHATAQAVWDIRRLLSWIRAEEPGSQIGLNGLSLGGYIAALVASLETGLVCAILGVPVADLMGLLRRHSGLAPDDPRRATMEMAEPVGRMMSPLSLEPLVPKPGRFIYAGVADQVVHPRDQVVRLWEHWGKPEIVWYPGGHTGFFRARPVQRFIEAALHQSGLLDEASTQRRPA</sequence>
<keyword evidence="1" id="KW-0378">Hydrolase</keyword>
<dbReference type="GO" id="GO:0016787">
    <property type="term" value="F:hydrolase activity"/>
    <property type="evidence" value="ECO:0007669"/>
    <property type="project" value="UniProtKB-KW"/>
</dbReference>
<evidence type="ECO:0000313" key="2">
    <source>
        <dbReference type="Proteomes" id="UP000467105"/>
    </source>
</evidence>
<reference evidence="1 2" key="1">
    <citation type="journal article" date="2019" name="Emerg. Microbes Infect.">
        <title>Comprehensive subspecies identification of 175 nontuberculous mycobacteria species based on 7547 genomic profiles.</title>
        <authorList>
            <person name="Matsumoto Y."/>
            <person name="Kinjo T."/>
            <person name="Motooka D."/>
            <person name="Nabeya D."/>
            <person name="Jung N."/>
            <person name="Uechi K."/>
            <person name="Horii T."/>
            <person name="Iida T."/>
            <person name="Fujita J."/>
            <person name="Nakamura S."/>
        </authorList>
    </citation>
    <scope>NUCLEOTIDE SEQUENCE [LARGE SCALE GENOMIC DNA]</scope>
    <source>
        <strain evidence="1 2">JCM 14742</strain>
    </source>
</reference>